<dbReference type="InterPro" id="IPR007345">
    <property type="entry name" value="Polysacch_pyruvyl_Trfase"/>
</dbReference>
<dbReference type="RefSeq" id="WP_237445515.1">
    <property type="nucleotide sequence ID" value="NZ_CAKLPX010000004.1"/>
</dbReference>
<dbReference type="Proteomes" id="UP000838100">
    <property type="component" value="Unassembled WGS sequence"/>
</dbReference>
<evidence type="ECO:0000259" key="1">
    <source>
        <dbReference type="Pfam" id="PF04230"/>
    </source>
</evidence>
<evidence type="ECO:0000313" key="3">
    <source>
        <dbReference type="Proteomes" id="UP000838100"/>
    </source>
</evidence>
<reference evidence="2" key="1">
    <citation type="submission" date="2021-12" db="EMBL/GenBank/DDBJ databases">
        <authorList>
            <person name="Rodrigo-Torres L."/>
            <person name="Arahal R. D."/>
            <person name="Lucena T."/>
        </authorList>
    </citation>
    <scope>NUCLEOTIDE SEQUENCE</scope>
    <source>
        <strain evidence="2">CECT 8267</strain>
    </source>
</reference>
<evidence type="ECO:0000313" key="2">
    <source>
        <dbReference type="EMBL" id="CAH0992828.1"/>
    </source>
</evidence>
<comment type="caution">
    <text evidence="2">The sequence shown here is derived from an EMBL/GenBank/DDBJ whole genome shotgun (WGS) entry which is preliminary data.</text>
</comment>
<keyword evidence="3" id="KW-1185">Reference proteome</keyword>
<feature type="domain" description="Polysaccharide pyruvyl transferase" evidence="1">
    <location>
        <begin position="17"/>
        <end position="277"/>
    </location>
</feature>
<accession>A0ABM9AIE9</accession>
<proteinExistence type="predicted"/>
<protein>
    <recommendedName>
        <fullName evidence="1">Polysaccharide pyruvyl transferase domain-containing protein</fullName>
    </recommendedName>
</protein>
<dbReference type="EMBL" id="CAKLPX010000004">
    <property type="protein sequence ID" value="CAH0992828.1"/>
    <property type="molecule type" value="Genomic_DNA"/>
</dbReference>
<organism evidence="2 3">
    <name type="scientific">Sinobacterium norvegicum</name>
    <dbReference type="NCBI Taxonomy" id="1641715"/>
    <lineage>
        <taxon>Bacteria</taxon>
        <taxon>Pseudomonadati</taxon>
        <taxon>Pseudomonadota</taxon>
        <taxon>Gammaproteobacteria</taxon>
        <taxon>Cellvibrionales</taxon>
        <taxon>Spongiibacteraceae</taxon>
        <taxon>Sinobacterium</taxon>
    </lineage>
</organism>
<gene>
    <name evidence="2" type="ORF">SIN8267_02965</name>
</gene>
<sequence>MNSEKLVSLITFHRAINFGAVLQCYALQQAVASLGYRVQVIDYVPFYVDRSELEGSDLVQFNSFEKYRKDFLNITDREFTGDDLADVESDVFVAGSDQVWNERISFVRKNVDAYFLNFAGPGSRRISYAASTGGTRLERGNLVDSLSRFDSLSVRENSLKANLSELELDSTLVPDPTLLCESYPEKEVNLPFSGDYIAIYLLQITPFADECIKRVKEHYGLPIVNMSFDHCISADYDLNEIDPSEWVWIIKRSKFFVTNSFHGSAFSVIYKKDFAVIPLESRNKVNKFKRRIFSLVKALGFKAIDLSFDFSNPKNDRFYTLLGRLDLSSRIVTRYSDLELILQKKVKKTSETDLSSLREEGIDFLRESIK</sequence>
<name>A0ABM9AIE9_9GAMM</name>
<dbReference type="Pfam" id="PF04230">
    <property type="entry name" value="PS_pyruv_trans"/>
    <property type="match status" value="1"/>
</dbReference>